<evidence type="ECO:0000313" key="3">
    <source>
        <dbReference type="EnsemblMetazoa" id="CPIJ016832-PA"/>
    </source>
</evidence>
<evidence type="ECO:0000313" key="2">
    <source>
        <dbReference type="EMBL" id="EDS44750.1"/>
    </source>
</evidence>
<keyword evidence="1" id="KW-0472">Membrane</keyword>
<dbReference type="EMBL" id="DS232682">
    <property type="protein sequence ID" value="EDS44750.1"/>
    <property type="molecule type" value="Genomic_DNA"/>
</dbReference>
<organism>
    <name type="scientific">Culex quinquefasciatus</name>
    <name type="common">Southern house mosquito</name>
    <name type="synonym">Culex pungens</name>
    <dbReference type="NCBI Taxonomy" id="7176"/>
    <lineage>
        <taxon>Eukaryota</taxon>
        <taxon>Metazoa</taxon>
        <taxon>Ecdysozoa</taxon>
        <taxon>Arthropoda</taxon>
        <taxon>Hexapoda</taxon>
        <taxon>Insecta</taxon>
        <taxon>Pterygota</taxon>
        <taxon>Neoptera</taxon>
        <taxon>Endopterygota</taxon>
        <taxon>Diptera</taxon>
        <taxon>Nematocera</taxon>
        <taxon>Culicoidea</taxon>
        <taxon>Culicidae</taxon>
        <taxon>Culicinae</taxon>
        <taxon>Culicini</taxon>
        <taxon>Culex</taxon>
        <taxon>Culex</taxon>
    </lineage>
</organism>
<keyword evidence="1" id="KW-0812">Transmembrane</keyword>
<proteinExistence type="predicted"/>
<dbReference type="HOGENOM" id="CLU_1476570_0_0_1"/>
<gene>
    <name evidence="3" type="primary">6050729</name>
    <name evidence="2" type="ORF">CpipJ_CPIJ016832</name>
</gene>
<evidence type="ECO:0000256" key="1">
    <source>
        <dbReference type="SAM" id="Phobius"/>
    </source>
</evidence>
<feature type="transmembrane region" description="Helical" evidence="1">
    <location>
        <begin position="164"/>
        <end position="182"/>
    </location>
</feature>
<accession>B0XCC0</accession>
<keyword evidence="1" id="KW-1133">Transmembrane helix</keyword>
<reference evidence="3" key="2">
    <citation type="submission" date="2021-02" db="UniProtKB">
        <authorList>
            <consortium name="EnsemblMetazoa"/>
        </authorList>
    </citation>
    <scope>IDENTIFICATION</scope>
    <source>
        <strain evidence="3">JHB</strain>
    </source>
</reference>
<protein>
    <submittedName>
        <fullName evidence="2 3">Uncharacterized protein</fullName>
    </submittedName>
</protein>
<evidence type="ECO:0000313" key="4">
    <source>
        <dbReference type="Proteomes" id="UP000002320"/>
    </source>
</evidence>
<dbReference type="EnsemblMetazoa" id="CPIJ016832-RA">
    <property type="protein sequence ID" value="CPIJ016832-PA"/>
    <property type="gene ID" value="CPIJ016832"/>
</dbReference>
<dbReference type="AlphaFoldDB" id="B0XCC0"/>
<sequence>MSANWQHCHPILTTELTHLDNIPVVAASRGKRQDAHVRNSVLFGPVQLQVVRQANVAVDTLFPFDNSYVHLATCRLAEIFVGSFENVNPSTNDLQFYVLRESFHWNLDQHTVSRYEPFAEKVGSFHHQLIEAGIWDLWIQLLSERYAKRTSELVTNRLSFDDLISLWFILLSGFVISGVALIF</sequence>
<dbReference type="Proteomes" id="UP000002320">
    <property type="component" value="Unassembled WGS sequence"/>
</dbReference>
<dbReference type="KEGG" id="cqu:CpipJ_CPIJ016832"/>
<reference evidence="2" key="1">
    <citation type="submission" date="2007-03" db="EMBL/GenBank/DDBJ databases">
        <title>Annotation of Culex pipiens quinquefasciatus.</title>
        <authorList>
            <consortium name="The Broad Institute Genome Sequencing Platform"/>
            <person name="Atkinson P.W."/>
            <person name="Hemingway J."/>
            <person name="Christensen B.M."/>
            <person name="Higgs S."/>
            <person name="Kodira C."/>
            <person name="Hannick L."/>
            <person name="Megy K."/>
            <person name="O'Leary S."/>
            <person name="Pearson M."/>
            <person name="Haas B.J."/>
            <person name="Mauceli E."/>
            <person name="Wortman J.R."/>
            <person name="Lee N.H."/>
            <person name="Guigo R."/>
            <person name="Stanke M."/>
            <person name="Alvarado L."/>
            <person name="Amedeo P."/>
            <person name="Antoine C.H."/>
            <person name="Arensburger P."/>
            <person name="Bidwell S.L."/>
            <person name="Crawford M."/>
            <person name="Camaro F."/>
            <person name="Devon K."/>
            <person name="Engels R."/>
            <person name="Hammond M."/>
            <person name="Howarth C."/>
            <person name="Koehrsen M."/>
            <person name="Lawson D."/>
            <person name="Montgomery P."/>
            <person name="Nene V."/>
            <person name="Nusbaum C."/>
            <person name="Puiu D."/>
            <person name="Romero-Severson J."/>
            <person name="Severson D.W."/>
            <person name="Shumway M."/>
            <person name="Sisk P."/>
            <person name="Stolte C."/>
            <person name="Zeng Q."/>
            <person name="Eisenstadt E."/>
            <person name="Fraser-Liggett C."/>
            <person name="Strausberg R."/>
            <person name="Galagan J."/>
            <person name="Birren B."/>
            <person name="Collins F.H."/>
        </authorList>
    </citation>
    <scope>NUCLEOTIDE SEQUENCE [LARGE SCALE GENOMIC DNA]</scope>
    <source>
        <strain evidence="2">JHB</strain>
    </source>
</reference>
<dbReference type="VEuPathDB" id="VectorBase:CPIJ016832"/>
<dbReference type="InParanoid" id="B0XCC0"/>
<name>B0XCC0_CULQU</name>
<keyword evidence="4" id="KW-1185">Reference proteome</keyword>